<reference evidence="3 4" key="1">
    <citation type="journal article" date="2022" name="Allergy">
        <title>Genome assembly and annotation of Periplaneta americana reveal a comprehensive cockroach allergen profile.</title>
        <authorList>
            <person name="Wang L."/>
            <person name="Xiong Q."/>
            <person name="Saelim N."/>
            <person name="Wang L."/>
            <person name="Nong W."/>
            <person name="Wan A.T."/>
            <person name="Shi M."/>
            <person name="Liu X."/>
            <person name="Cao Q."/>
            <person name="Hui J.H.L."/>
            <person name="Sookrung N."/>
            <person name="Leung T.F."/>
            <person name="Tungtrongchitr A."/>
            <person name="Tsui S.K.W."/>
        </authorList>
    </citation>
    <scope>NUCLEOTIDE SEQUENCE [LARGE SCALE GENOMIC DNA]</scope>
    <source>
        <strain evidence="3">PWHHKU_190912</strain>
    </source>
</reference>
<dbReference type="EMBL" id="JAJSOF020000041">
    <property type="protein sequence ID" value="KAJ4425822.1"/>
    <property type="molecule type" value="Genomic_DNA"/>
</dbReference>
<feature type="domain" description="C2H2-type" evidence="2">
    <location>
        <begin position="183"/>
        <end position="208"/>
    </location>
</feature>
<protein>
    <recommendedName>
        <fullName evidence="2">C2H2-type domain-containing protein</fullName>
    </recommendedName>
</protein>
<evidence type="ECO:0000256" key="1">
    <source>
        <dbReference type="PROSITE-ProRule" id="PRU00042"/>
    </source>
</evidence>
<comment type="caution">
    <text evidence="3">The sequence shown here is derived from an EMBL/GenBank/DDBJ whole genome shotgun (WGS) entry which is preliminary data.</text>
</comment>
<proteinExistence type="predicted"/>
<dbReference type="Proteomes" id="UP001148838">
    <property type="component" value="Unassembled WGS sequence"/>
</dbReference>
<gene>
    <name evidence="3" type="ORF">ANN_27448</name>
</gene>
<keyword evidence="1" id="KW-0863">Zinc-finger</keyword>
<evidence type="ECO:0000313" key="4">
    <source>
        <dbReference type="Proteomes" id="UP001148838"/>
    </source>
</evidence>
<keyword evidence="1" id="KW-0862">Zinc</keyword>
<sequence>MVGLCEGGNEPPGSLKASNMAQSVKALACRSEVALGHSFDPAWADYLVGFFPRFSPTVGKLPHLQVVDIKTECVDHSYDFTSEIKVEDFRMVKSEVEDTSESVIYPVVKYEVDENLFDMDRVQQEEKVKYLRMKMTFCLREIPIMIRVSHRMRWVICRDEQNLMQNGCYIFDDSIARRASRFYQCNICNEDFDGESILPFHPNIIYHTELLIETELSTHVDEIGDNEMVFGEKRPRIRHSLPGIHLTVGENLGKTQPANQPKKLRFTSSFDFLAADIFNCSILGAKHRPTSKSTAEIEADDVDDYYYFNQDCCHEWDQDGS</sequence>
<keyword evidence="1" id="KW-0479">Metal-binding</keyword>
<keyword evidence="4" id="KW-1185">Reference proteome</keyword>
<accession>A0ABQ8RW19</accession>
<dbReference type="PROSITE" id="PS50157">
    <property type="entry name" value="ZINC_FINGER_C2H2_2"/>
    <property type="match status" value="1"/>
</dbReference>
<organism evidence="3 4">
    <name type="scientific">Periplaneta americana</name>
    <name type="common">American cockroach</name>
    <name type="synonym">Blatta americana</name>
    <dbReference type="NCBI Taxonomy" id="6978"/>
    <lineage>
        <taxon>Eukaryota</taxon>
        <taxon>Metazoa</taxon>
        <taxon>Ecdysozoa</taxon>
        <taxon>Arthropoda</taxon>
        <taxon>Hexapoda</taxon>
        <taxon>Insecta</taxon>
        <taxon>Pterygota</taxon>
        <taxon>Neoptera</taxon>
        <taxon>Polyneoptera</taxon>
        <taxon>Dictyoptera</taxon>
        <taxon>Blattodea</taxon>
        <taxon>Blattoidea</taxon>
        <taxon>Blattidae</taxon>
        <taxon>Blattinae</taxon>
        <taxon>Periplaneta</taxon>
    </lineage>
</organism>
<evidence type="ECO:0000259" key="2">
    <source>
        <dbReference type="PROSITE" id="PS50157"/>
    </source>
</evidence>
<name>A0ABQ8RW19_PERAM</name>
<evidence type="ECO:0000313" key="3">
    <source>
        <dbReference type="EMBL" id="KAJ4425822.1"/>
    </source>
</evidence>
<dbReference type="InterPro" id="IPR013087">
    <property type="entry name" value="Znf_C2H2_type"/>
</dbReference>
<dbReference type="PROSITE" id="PS00028">
    <property type="entry name" value="ZINC_FINGER_C2H2_1"/>
    <property type="match status" value="1"/>
</dbReference>